<evidence type="ECO:0000256" key="3">
    <source>
        <dbReference type="PROSITE-ProRule" id="PRU00221"/>
    </source>
</evidence>
<name>A0A8R2NUR7_ACYPI</name>
<dbReference type="GO" id="GO:0005737">
    <property type="term" value="C:cytoplasm"/>
    <property type="evidence" value="ECO:0007669"/>
    <property type="project" value="TreeGrafter"/>
</dbReference>
<dbReference type="InterPro" id="IPR045151">
    <property type="entry name" value="DCAF8"/>
</dbReference>
<evidence type="ECO:0000313" key="5">
    <source>
        <dbReference type="EnsemblMetazoa" id="XP_029348698.1"/>
    </source>
</evidence>
<accession>A0A8R2NUR7</accession>
<dbReference type="PANTHER" id="PTHR15574:SF21">
    <property type="entry name" value="DDB1- AND CUL4-ASSOCIATED FACTOR 8"/>
    <property type="match status" value="1"/>
</dbReference>
<dbReference type="OrthoDB" id="4869960at2759"/>
<keyword evidence="2" id="KW-0677">Repeat</keyword>
<feature type="compositionally biased region" description="Polar residues" evidence="4">
    <location>
        <begin position="12"/>
        <end position="22"/>
    </location>
</feature>
<dbReference type="PANTHER" id="PTHR15574">
    <property type="entry name" value="WD REPEAT DOMAIN-CONTAINING FAMILY"/>
    <property type="match status" value="1"/>
</dbReference>
<feature type="repeat" description="WD" evidence="3">
    <location>
        <begin position="763"/>
        <end position="795"/>
    </location>
</feature>
<dbReference type="AlphaFoldDB" id="A0A8R2NUR7"/>
<organism evidence="5 6">
    <name type="scientific">Acyrthosiphon pisum</name>
    <name type="common">Pea aphid</name>
    <dbReference type="NCBI Taxonomy" id="7029"/>
    <lineage>
        <taxon>Eukaryota</taxon>
        <taxon>Metazoa</taxon>
        <taxon>Ecdysozoa</taxon>
        <taxon>Arthropoda</taxon>
        <taxon>Hexapoda</taxon>
        <taxon>Insecta</taxon>
        <taxon>Pterygota</taxon>
        <taxon>Neoptera</taxon>
        <taxon>Paraneoptera</taxon>
        <taxon>Hemiptera</taxon>
        <taxon>Sternorrhyncha</taxon>
        <taxon>Aphidomorpha</taxon>
        <taxon>Aphidoidea</taxon>
        <taxon>Aphididae</taxon>
        <taxon>Macrosiphini</taxon>
        <taxon>Acyrthosiphon</taxon>
    </lineage>
</organism>
<dbReference type="PROSITE" id="PS50294">
    <property type="entry name" value="WD_REPEATS_REGION"/>
    <property type="match status" value="1"/>
</dbReference>
<feature type="compositionally biased region" description="Acidic residues" evidence="4">
    <location>
        <begin position="638"/>
        <end position="649"/>
    </location>
</feature>
<dbReference type="Proteomes" id="UP000007819">
    <property type="component" value="Chromosome X"/>
</dbReference>
<evidence type="ECO:0000256" key="1">
    <source>
        <dbReference type="ARBA" id="ARBA00022574"/>
    </source>
</evidence>
<dbReference type="GO" id="GO:0080008">
    <property type="term" value="C:Cul4-RING E3 ubiquitin ligase complex"/>
    <property type="evidence" value="ECO:0007669"/>
    <property type="project" value="TreeGrafter"/>
</dbReference>
<dbReference type="InterPro" id="IPR036322">
    <property type="entry name" value="WD40_repeat_dom_sf"/>
</dbReference>
<dbReference type="RefSeq" id="XP_029348698.1">
    <property type="nucleotide sequence ID" value="XM_029492838.1"/>
</dbReference>
<dbReference type="InterPro" id="IPR001680">
    <property type="entry name" value="WD40_rpt"/>
</dbReference>
<proteinExistence type="predicted"/>
<dbReference type="InterPro" id="IPR015943">
    <property type="entry name" value="WD40/YVTN_repeat-like_dom_sf"/>
</dbReference>
<keyword evidence="1 3" id="KW-0853">WD repeat</keyword>
<dbReference type="KEGG" id="api:100161855"/>
<dbReference type="PROSITE" id="PS50082">
    <property type="entry name" value="WD_REPEATS_2"/>
    <property type="match status" value="2"/>
</dbReference>
<feature type="region of interest" description="Disordered" evidence="4">
    <location>
        <begin position="1"/>
        <end position="101"/>
    </location>
</feature>
<dbReference type="SUPFAM" id="SSF50978">
    <property type="entry name" value="WD40 repeat-like"/>
    <property type="match status" value="1"/>
</dbReference>
<evidence type="ECO:0000313" key="6">
    <source>
        <dbReference type="Proteomes" id="UP000007819"/>
    </source>
</evidence>
<reference evidence="6" key="1">
    <citation type="submission" date="2010-06" db="EMBL/GenBank/DDBJ databases">
        <authorList>
            <person name="Jiang H."/>
            <person name="Abraham K."/>
            <person name="Ali S."/>
            <person name="Alsbrooks S.L."/>
            <person name="Anim B.N."/>
            <person name="Anosike U.S."/>
            <person name="Attaway T."/>
            <person name="Bandaranaike D.P."/>
            <person name="Battles P.K."/>
            <person name="Bell S.N."/>
            <person name="Bell A.V."/>
            <person name="Beltran B."/>
            <person name="Bickham C."/>
            <person name="Bustamante Y."/>
            <person name="Caleb T."/>
            <person name="Canada A."/>
            <person name="Cardenas V."/>
            <person name="Carter K."/>
            <person name="Chacko J."/>
            <person name="Chandrabose M.N."/>
            <person name="Chavez D."/>
            <person name="Chavez A."/>
            <person name="Chen L."/>
            <person name="Chu H.-S."/>
            <person name="Claassen K.J."/>
            <person name="Cockrell R."/>
            <person name="Collins M."/>
            <person name="Cooper J.A."/>
            <person name="Cree A."/>
            <person name="Curry S.M."/>
            <person name="Da Y."/>
            <person name="Dao M.D."/>
            <person name="Das B."/>
            <person name="Davila M.-L."/>
            <person name="Davy-Carroll L."/>
            <person name="Denson S."/>
            <person name="Dinh H."/>
            <person name="Ebong V.E."/>
            <person name="Edwards J.R."/>
            <person name="Egan A."/>
            <person name="El-Daye J."/>
            <person name="Escobedo L."/>
            <person name="Fernandez S."/>
            <person name="Fernando P.R."/>
            <person name="Flagg N."/>
            <person name="Forbes L.D."/>
            <person name="Fowler R.G."/>
            <person name="Fu Q."/>
            <person name="Gabisi R.A."/>
            <person name="Ganer J."/>
            <person name="Garbino Pronczuk A."/>
            <person name="Garcia R.M."/>
            <person name="Garner T."/>
            <person name="Garrett T.E."/>
            <person name="Gonzalez D.A."/>
            <person name="Hamid H."/>
            <person name="Hawkins E.S."/>
            <person name="Hirani K."/>
            <person name="Hogues M.E."/>
            <person name="Hollins B."/>
            <person name="Hsiao C.-H."/>
            <person name="Jabil R."/>
            <person name="James M.L."/>
            <person name="Jhangiani S.N."/>
            <person name="Johnson B."/>
            <person name="Johnson Q."/>
            <person name="Joshi V."/>
            <person name="Kalu J.B."/>
            <person name="Kam C."/>
            <person name="Kashfia A."/>
            <person name="Keebler J."/>
            <person name="Kisamo H."/>
            <person name="Kovar C.L."/>
            <person name="Lago L.A."/>
            <person name="Lai C.-Y."/>
            <person name="Laidlaw J."/>
            <person name="Lara F."/>
            <person name="Le T.-K."/>
            <person name="Lee S.L."/>
            <person name="Legall F.H."/>
            <person name="Lemon S.J."/>
            <person name="Lewis L.R."/>
            <person name="Li B."/>
            <person name="Liu Y."/>
            <person name="Liu Y.-S."/>
            <person name="Lopez J."/>
            <person name="Lozado R.J."/>
            <person name="Lu J."/>
            <person name="Madu R.C."/>
            <person name="Maheshwari M."/>
            <person name="Maheshwari R."/>
            <person name="Malloy K."/>
            <person name="Martinez E."/>
            <person name="Mathew T."/>
            <person name="Mercado I.C."/>
            <person name="Mercado C."/>
            <person name="Meyer B."/>
            <person name="Montgomery K."/>
            <person name="Morgan M.B."/>
            <person name="Munidasa M."/>
            <person name="Nazareth L.V."/>
            <person name="Nelson J."/>
            <person name="Ng B.M."/>
            <person name="Nguyen N.B."/>
            <person name="Nguyen P.Q."/>
            <person name="Nguyen T."/>
            <person name="Obregon M."/>
            <person name="Okwuonu G.O."/>
            <person name="Onwere C.G."/>
            <person name="Orozco G."/>
            <person name="Parra A."/>
            <person name="Patel S."/>
            <person name="Patil S."/>
            <person name="Perez A."/>
            <person name="Perez Y."/>
            <person name="Pham C."/>
            <person name="Primus E.L."/>
            <person name="Pu L.-L."/>
            <person name="Puazo M."/>
            <person name="Qin X."/>
            <person name="Quiroz J.B."/>
            <person name="Reese J."/>
            <person name="Richards S."/>
            <person name="Rives C.M."/>
            <person name="Robberts R."/>
            <person name="Ruiz S.J."/>
            <person name="Ruiz M.J."/>
            <person name="Santibanez J."/>
            <person name="Schneider B.W."/>
            <person name="Sisson I."/>
            <person name="Smith M."/>
            <person name="Sodergren E."/>
            <person name="Song X.-Z."/>
            <person name="Song B.B."/>
            <person name="Summersgill H."/>
            <person name="Thelus R."/>
            <person name="Thornton R.D."/>
            <person name="Trejos Z.Y."/>
            <person name="Usmani K."/>
            <person name="Vattathil S."/>
            <person name="Villasana D."/>
            <person name="Walker D.L."/>
            <person name="Wang S."/>
            <person name="Wang K."/>
            <person name="White C.S."/>
            <person name="Williams A.C."/>
            <person name="Williamson J."/>
            <person name="Wilson K."/>
            <person name="Woghiren I.O."/>
            <person name="Woodworth J.R."/>
            <person name="Worley K.C."/>
            <person name="Wright R.A."/>
            <person name="Wu W."/>
            <person name="Young L."/>
            <person name="Zhang L."/>
            <person name="Zhang J."/>
            <person name="Zhu Y."/>
            <person name="Muzny D.M."/>
            <person name="Weinstock G."/>
            <person name="Gibbs R.A."/>
        </authorList>
    </citation>
    <scope>NUCLEOTIDE SEQUENCE [LARGE SCALE GENOMIC DNA]</scope>
    <source>
        <strain evidence="6">LSR1</strain>
    </source>
</reference>
<feature type="region of interest" description="Disordered" evidence="4">
    <location>
        <begin position="632"/>
        <end position="652"/>
    </location>
</feature>
<feature type="compositionally biased region" description="Pro residues" evidence="4">
    <location>
        <begin position="1"/>
        <end position="11"/>
    </location>
</feature>
<evidence type="ECO:0000256" key="4">
    <source>
        <dbReference type="SAM" id="MobiDB-lite"/>
    </source>
</evidence>
<feature type="repeat" description="WD" evidence="3">
    <location>
        <begin position="427"/>
        <end position="468"/>
    </location>
</feature>
<evidence type="ECO:0000256" key="2">
    <source>
        <dbReference type="ARBA" id="ARBA00022737"/>
    </source>
</evidence>
<reference evidence="5" key="2">
    <citation type="submission" date="2022-06" db="UniProtKB">
        <authorList>
            <consortium name="EnsemblMetazoa"/>
        </authorList>
    </citation>
    <scope>IDENTIFICATION</scope>
</reference>
<dbReference type="Gene3D" id="2.130.10.10">
    <property type="entry name" value="YVTN repeat-like/Quinoprotein amine dehydrogenase"/>
    <property type="match status" value="2"/>
</dbReference>
<protein>
    <submittedName>
        <fullName evidence="5">Uncharacterized protein</fullName>
    </submittedName>
</protein>
<sequence length="812" mass="92442">MTPDIPLPPQPVFTQLNNSNIKSDIVKKESEPNNSNIKSDILKKEPELNNSNIKSDIVKKEPEPNSSNIKSDIVKKEPEPDNSNIKSDIVKKEPEPNNSNIKSDVAKKETVIISVVSTPPIAIQKLKNENWSKKEIKPTKSLDLEHQRRDVEYILNLTKPLCTNNKEKNILNDAELTKDMVINSIDSLILDLTNDDKVDLKMSQRPEVQKTHREGVRMNTTALRREMHIKNNKDIISTQSHDLEDQREEVVLVTENFESDLNLIKPLDTINVKEKNIPNDMEPTKDLIIRNMSDTDSELSTDNNNMSHFFNQYLGTPREFDYELRSIESPTFDIDNSSGSEYNLINPTDSSSSDIETLFNTSSEDLDSSDDDSSHSSRNSHVFRSFKQKQLSFFFREIGQYNTRAQWGYKFYQSAVAVHKLKLSKLLTNHEGYVNSLDFNKTGNIIASGSDDSNICLWDWSNDKCLLNFNSIHSRIITKFLTTHGDAHIVSSGRDGLVVMSILSEADVLYCKIIGRHGISCNKICLHHETPYVILSCGYDGIVKNLDIRESPINENERITNILHIKNIHGSTVRLYGIDINPLKPYEFIVNGNDEYVRMYDKRQLTMEPIKVFYRELKNTKTIKTDNIATSINRTDDSDTNDTDNNDLDGTEHSDVYVTDNYEIEEYLSSVSNPHYSRQITSAVYSYCGTEILASYSGDDIYLFDANGRSNSILHNYSGHINRMTAKGVNFYGPRSDYVISGSDCGYMFIWDKKTEAIVQRKRAGRKGTVNVLEGHPHMPTLATSGLDQTIKIWEPSNISHQPNKKKLRLAK</sequence>
<dbReference type="SMART" id="SM00320">
    <property type="entry name" value="WD40"/>
    <property type="match status" value="7"/>
</dbReference>
<dbReference type="GeneID" id="100161855"/>
<keyword evidence="6" id="KW-1185">Reference proteome</keyword>
<dbReference type="EnsemblMetazoa" id="XM_029492838.1">
    <property type="protein sequence ID" value="XP_029348698.1"/>
    <property type="gene ID" value="LOC100161855"/>
</dbReference>
<dbReference type="Pfam" id="PF00400">
    <property type="entry name" value="WD40"/>
    <property type="match status" value="2"/>
</dbReference>